<dbReference type="Gene3D" id="3.40.50.720">
    <property type="entry name" value="NAD(P)-binding Rossmann-like Domain"/>
    <property type="match status" value="1"/>
</dbReference>
<protein>
    <recommendedName>
        <fullName evidence="2">NAD-dependent epimerase/dehydratase domain-containing protein</fullName>
    </recommendedName>
</protein>
<dbReference type="InterPro" id="IPR001509">
    <property type="entry name" value="Epimerase_deHydtase"/>
</dbReference>
<evidence type="ECO:0000313" key="3">
    <source>
        <dbReference type="EMBL" id="OGC39441.1"/>
    </source>
</evidence>
<organism evidence="3 4">
    <name type="scientific">candidate division WOR-1 bacterium RIFOXYC2_FULL_46_14</name>
    <dbReference type="NCBI Taxonomy" id="1802587"/>
    <lineage>
        <taxon>Bacteria</taxon>
        <taxon>Bacillati</taxon>
        <taxon>Saganbacteria</taxon>
    </lineage>
</organism>
<evidence type="ECO:0000313" key="4">
    <source>
        <dbReference type="Proteomes" id="UP000179242"/>
    </source>
</evidence>
<reference evidence="3 4" key="1">
    <citation type="journal article" date="2016" name="Nat. Commun.">
        <title>Thousands of microbial genomes shed light on interconnected biogeochemical processes in an aquifer system.</title>
        <authorList>
            <person name="Anantharaman K."/>
            <person name="Brown C.T."/>
            <person name="Hug L.A."/>
            <person name="Sharon I."/>
            <person name="Castelle C.J."/>
            <person name="Probst A.J."/>
            <person name="Thomas B.C."/>
            <person name="Singh A."/>
            <person name="Wilkins M.J."/>
            <person name="Karaoz U."/>
            <person name="Brodie E.L."/>
            <person name="Williams K.H."/>
            <person name="Hubbard S.S."/>
            <person name="Banfield J.F."/>
        </authorList>
    </citation>
    <scope>NUCLEOTIDE SEQUENCE [LARGE SCALE GENOMIC DNA]</scope>
</reference>
<dbReference type="InterPro" id="IPR036291">
    <property type="entry name" value="NAD(P)-bd_dom_sf"/>
</dbReference>
<dbReference type="EMBL" id="MEUJ01000008">
    <property type="protein sequence ID" value="OGC39441.1"/>
    <property type="molecule type" value="Genomic_DNA"/>
</dbReference>
<dbReference type="Gene3D" id="3.90.25.10">
    <property type="entry name" value="UDP-galactose 4-epimerase, domain 1"/>
    <property type="match status" value="1"/>
</dbReference>
<name>A0A1F4U3H4_UNCSA</name>
<comment type="similarity">
    <text evidence="1">Belongs to the NAD(P)-dependent epimerase/dehydratase family.</text>
</comment>
<dbReference type="Proteomes" id="UP000179242">
    <property type="component" value="Unassembled WGS sequence"/>
</dbReference>
<comment type="caution">
    <text evidence="3">The sequence shown here is derived from an EMBL/GenBank/DDBJ whole genome shotgun (WGS) entry which is preliminary data.</text>
</comment>
<proteinExistence type="inferred from homology"/>
<dbReference type="SUPFAM" id="SSF51735">
    <property type="entry name" value="NAD(P)-binding Rossmann-fold domains"/>
    <property type="match status" value="1"/>
</dbReference>
<evidence type="ECO:0000259" key="2">
    <source>
        <dbReference type="Pfam" id="PF01370"/>
    </source>
</evidence>
<dbReference type="PANTHER" id="PTHR43000">
    <property type="entry name" value="DTDP-D-GLUCOSE 4,6-DEHYDRATASE-RELATED"/>
    <property type="match status" value="1"/>
</dbReference>
<evidence type="ECO:0000256" key="1">
    <source>
        <dbReference type="ARBA" id="ARBA00007637"/>
    </source>
</evidence>
<sequence length="321" mass="35727">MKLSGKSILVTGGAGFIGSHLVDRIIQESPANLVVVDNLFLGKEINLEVARRDYSSLKFYQQDAADYEAMKKIISQERIDIVFNMAVIPLPTSLVRPRWTVEINIAMTTVLCDLLKDEKFKTLIHFSSSEVYGSALRVPIDEDHPLIPCTPYAASKLAADHIVSTYDKTFGLDTVTVRPFNNFGPRQNDGQFAGIIPIVINKALKGEPITIYGDGKQTRDFVFVEDVVDATVEISKNDSTRGQTINLASGIEVAINDLAKEILDILQANVPITHVEARPGDVRRHCGGVLLAKKYINFQPKTKLREGLRKTIEWYKKKQSV</sequence>
<feature type="domain" description="NAD-dependent epimerase/dehydratase" evidence="2">
    <location>
        <begin position="8"/>
        <end position="248"/>
    </location>
</feature>
<gene>
    <name evidence="3" type="ORF">A2438_07750</name>
</gene>
<dbReference type="Pfam" id="PF01370">
    <property type="entry name" value="Epimerase"/>
    <property type="match status" value="1"/>
</dbReference>
<dbReference type="AlphaFoldDB" id="A0A1F4U3H4"/>
<accession>A0A1F4U3H4</accession>